<feature type="transmembrane region" description="Helical" evidence="1">
    <location>
        <begin position="165"/>
        <end position="182"/>
    </location>
</feature>
<dbReference type="RefSeq" id="WP_129206318.1">
    <property type="nucleotide sequence ID" value="NZ_BMGU01000001.1"/>
</dbReference>
<dbReference type="OrthoDB" id="104580at2"/>
<dbReference type="AlphaFoldDB" id="A0A4Q1SGB0"/>
<dbReference type="EMBL" id="SDMK01000001">
    <property type="protein sequence ID" value="RXS96568.1"/>
    <property type="molecule type" value="Genomic_DNA"/>
</dbReference>
<keyword evidence="1" id="KW-0812">Transmembrane</keyword>
<accession>A0A4Q1SGB0</accession>
<evidence type="ECO:0000256" key="1">
    <source>
        <dbReference type="SAM" id="Phobius"/>
    </source>
</evidence>
<organism evidence="2 3">
    <name type="scientific">Silvibacterium dinghuense</name>
    <dbReference type="NCBI Taxonomy" id="1560006"/>
    <lineage>
        <taxon>Bacteria</taxon>
        <taxon>Pseudomonadati</taxon>
        <taxon>Acidobacteriota</taxon>
        <taxon>Terriglobia</taxon>
        <taxon>Terriglobales</taxon>
        <taxon>Acidobacteriaceae</taxon>
        <taxon>Silvibacterium</taxon>
    </lineage>
</organism>
<sequence length="449" mass="49655">MILTDQEPAKRISTDPRRDLLDRILASSWFVKSGRLSSLLIYICDLTLEGRGEQISEQSIGQAVFGRQQNYDSANDGIVRTQISRLRQKLDAYFEADGGGETIRIVIPRGGYVPFFVPHLPVKKPEAMVNVMPLASLPLEMPSSPSASNVPSVPAQPHRRGSGQFAWGLAALLALALLTVLVRDARRRITGAAAHPLWSQIFQPGNPTLIVPADSPMVFWQSVAKQNVDLADYLKGSFRDTAIEEARGTEKTGLQFAQGRYTSIVDLETASWLSQLAVRLNSAAQIRYARDVRPNDFKEGNAVLIGTTEANPWVSLFEKDMNFVFHMDRERHVFSVWNKVPQSGEPAAWDSSSGSDREHRVYCVVAYRPNLSGNGKVLILEGTSMAGTECAWDFASDDSRLLPFLQKIGSRYGSIPYFEVVLGTNNMSGSAVRSTILAWRVQETGNHTN</sequence>
<evidence type="ECO:0000313" key="2">
    <source>
        <dbReference type="EMBL" id="RXS96568.1"/>
    </source>
</evidence>
<keyword evidence="3" id="KW-1185">Reference proteome</keyword>
<evidence type="ECO:0000313" key="3">
    <source>
        <dbReference type="Proteomes" id="UP000290253"/>
    </source>
</evidence>
<keyword evidence="1" id="KW-1133">Transmembrane helix</keyword>
<reference evidence="2 3" key="1">
    <citation type="journal article" date="2016" name="Int. J. Syst. Evol. Microbiol.">
        <title>Acidipila dinghuensis sp. nov., an acidobacterium isolated from forest soil.</title>
        <authorList>
            <person name="Jiang Y.W."/>
            <person name="Wang J."/>
            <person name="Chen M.H."/>
            <person name="Lv Y.Y."/>
            <person name="Qiu L.H."/>
        </authorList>
    </citation>
    <scope>NUCLEOTIDE SEQUENCE [LARGE SCALE GENOMIC DNA]</scope>
    <source>
        <strain evidence="2 3">DHOF10</strain>
    </source>
</reference>
<proteinExistence type="predicted"/>
<keyword evidence="1" id="KW-0472">Membrane</keyword>
<dbReference type="Proteomes" id="UP000290253">
    <property type="component" value="Unassembled WGS sequence"/>
</dbReference>
<name>A0A4Q1SGB0_9BACT</name>
<comment type="caution">
    <text evidence="2">The sequence shown here is derived from an EMBL/GenBank/DDBJ whole genome shotgun (WGS) entry which is preliminary data.</text>
</comment>
<protein>
    <submittedName>
        <fullName evidence="2">Uncharacterized protein</fullName>
    </submittedName>
</protein>
<gene>
    <name evidence="2" type="ORF">ESZ00_01030</name>
</gene>